<feature type="transmembrane region" description="Helical" evidence="5">
    <location>
        <begin position="6"/>
        <end position="25"/>
    </location>
</feature>
<feature type="transmembrane region" description="Helical" evidence="5">
    <location>
        <begin position="100"/>
        <end position="117"/>
    </location>
</feature>
<proteinExistence type="predicted"/>
<evidence type="ECO:0000256" key="2">
    <source>
        <dbReference type="ARBA" id="ARBA00022692"/>
    </source>
</evidence>
<evidence type="ECO:0000313" key="7">
    <source>
        <dbReference type="EMBL" id="PVU76236.1"/>
    </source>
</evidence>
<dbReference type="Pfam" id="PF00361">
    <property type="entry name" value="Proton_antipo_M"/>
    <property type="match status" value="1"/>
</dbReference>
<feature type="transmembrane region" description="Helical" evidence="5">
    <location>
        <begin position="319"/>
        <end position="339"/>
    </location>
</feature>
<feature type="transmembrane region" description="Helical" evidence="5">
    <location>
        <begin position="186"/>
        <end position="205"/>
    </location>
</feature>
<keyword evidence="2 5" id="KW-0812">Transmembrane</keyword>
<keyword evidence="3 5" id="KW-1133">Transmembrane helix</keyword>
<feature type="transmembrane region" description="Helical" evidence="5">
    <location>
        <begin position="32"/>
        <end position="57"/>
    </location>
</feature>
<name>A0A2T9X824_9CREN</name>
<evidence type="ECO:0000256" key="5">
    <source>
        <dbReference type="SAM" id="Phobius"/>
    </source>
</evidence>
<accession>A0A2T9X824</accession>
<dbReference type="PANTHER" id="PTHR22773">
    <property type="entry name" value="NADH DEHYDROGENASE"/>
    <property type="match status" value="1"/>
</dbReference>
<evidence type="ECO:0000256" key="1">
    <source>
        <dbReference type="ARBA" id="ARBA00004141"/>
    </source>
</evidence>
<feature type="transmembrane region" description="Helical" evidence="5">
    <location>
        <begin position="69"/>
        <end position="88"/>
    </location>
</feature>
<dbReference type="AlphaFoldDB" id="A0A2T9X824"/>
<dbReference type="Proteomes" id="UP000245638">
    <property type="component" value="Unassembled WGS sequence"/>
</dbReference>
<feature type="transmembrane region" description="Helical" evidence="5">
    <location>
        <begin position="394"/>
        <end position="415"/>
    </location>
</feature>
<feature type="transmembrane region" description="Helical" evidence="5">
    <location>
        <begin position="436"/>
        <end position="456"/>
    </location>
</feature>
<feature type="transmembrane region" description="Helical" evidence="5">
    <location>
        <begin position="256"/>
        <end position="280"/>
    </location>
</feature>
<dbReference type="InterPro" id="IPR001750">
    <property type="entry name" value="ND/Mrp_TM"/>
</dbReference>
<feature type="transmembrane region" description="Helical" evidence="5">
    <location>
        <begin position="226"/>
        <end position="244"/>
    </location>
</feature>
<reference evidence="7 8" key="1">
    <citation type="journal article" date="2015" name="Appl. Environ. Microbiol.">
        <title>Nanoarchaeota, Their Sulfolobales Host, and Nanoarchaeota Virus Distribution across Yellowstone National Park Hot Springs.</title>
        <authorList>
            <person name="Munson-McGee J.H."/>
            <person name="Field E.K."/>
            <person name="Bateson M."/>
            <person name="Rooney C."/>
            <person name="Stepanauskas R."/>
            <person name="Young M.J."/>
        </authorList>
    </citation>
    <scope>NUCLEOTIDE SEQUENCE [LARGE SCALE GENOMIC DNA]</scope>
    <source>
        <strain evidence="7">SCGC AC-742_N10</strain>
    </source>
</reference>
<evidence type="ECO:0000256" key="4">
    <source>
        <dbReference type="ARBA" id="ARBA00023136"/>
    </source>
</evidence>
<feature type="transmembrane region" description="Helical" evidence="5">
    <location>
        <begin position="123"/>
        <end position="142"/>
    </location>
</feature>
<dbReference type="EMBL" id="QEFD01000117">
    <property type="protein sequence ID" value="PVU76236.1"/>
    <property type="molecule type" value="Genomic_DNA"/>
</dbReference>
<feature type="domain" description="NADH:quinone oxidoreductase/Mrp antiporter transmembrane" evidence="6">
    <location>
        <begin position="118"/>
        <end position="407"/>
    </location>
</feature>
<evidence type="ECO:0000256" key="3">
    <source>
        <dbReference type="ARBA" id="ARBA00022989"/>
    </source>
</evidence>
<evidence type="ECO:0000313" key="8">
    <source>
        <dbReference type="Proteomes" id="UP000245638"/>
    </source>
</evidence>
<keyword evidence="4 5" id="KW-0472">Membrane</keyword>
<organism evidence="7 8">
    <name type="scientific">Acidianus hospitalis</name>
    <dbReference type="NCBI Taxonomy" id="563177"/>
    <lineage>
        <taxon>Archaea</taxon>
        <taxon>Thermoproteota</taxon>
        <taxon>Thermoprotei</taxon>
        <taxon>Sulfolobales</taxon>
        <taxon>Sulfolobaceae</taxon>
        <taxon>Acidianus</taxon>
    </lineage>
</organism>
<feature type="transmembrane region" description="Helical" evidence="5">
    <location>
        <begin position="360"/>
        <end position="382"/>
    </location>
</feature>
<feature type="transmembrane region" description="Helical" evidence="5">
    <location>
        <begin position="287"/>
        <end position="307"/>
    </location>
</feature>
<evidence type="ECO:0000259" key="6">
    <source>
        <dbReference type="Pfam" id="PF00361"/>
    </source>
</evidence>
<sequence>MFTQDLPIIILSVLFLFSAIAVLFIKEFTRAFYLSLSVNIIGIIILSFFWVIGFVDYTIFSCTLYLDNVGYLFSIIVLIGTTVVILGGKSHIENWSTRSSMLSLLLLTGLGLVYMAFAYNILIILGAWGISSAASYAITMLRKDYKSVDAGIKYLVMGLISSSFMIFGFALYFLSVNTFSLNYSTIKYPYLFMLGISLLSVAFFFKLGAFPFQGWLPEVYINADRISVSFISSVGKLLGIIPLLRIISLGDPTQNVITFFVVLFSIMAILSMFVGNIIAFSRKDLPSILAFSSIAQMGFILIGFVALKVNTQIAEAGLITQSLAYVIAQAGLFNFVNHIEKVSGTARFEGLRGLAKSDRGLATSASILVLSLLGIPPIIGFWGKLFLFESVYFYPWLIIIAVLNSAISAGYYIPIIREMFREGELNFVESEERDSVIFSAILSIGIGIISPLILVVV</sequence>
<dbReference type="GO" id="GO:0016020">
    <property type="term" value="C:membrane"/>
    <property type="evidence" value="ECO:0007669"/>
    <property type="project" value="UniProtKB-SubCell"/>
</dbReference>
<protein>
    <submittedName>
        <fullName evidence="7">NADH-quinone oxidoreductase subunit NuoN</fullName>
    </submittedName>
</protein>
<feature type="transmembrane region" description="Helical" evidence="5">
    <location>
        <begin position="154"/>
        <end position="174"/>
    </location>
</feature>
<comment type="caution">
    <text evidence="7">The sequence shown here is derived from an EMBL/GenBank/DDBJ whole genome shotgun (WGS) entry which is preliminary data.</text>
</comment>
<comment type="subcellular location">
    <subcellularLocation>
        <location evidence="1">Membrane</location>
        <topology evidence="1">Multi-pass membrane protein</topology>
    </subcellularLocation>
</comment>
<dbReference type="NCBIfam" id="NF004445">
    <property type="entry name" value="PRK05777.2-3"/>
    <property type="match status" value="1"/>
</dbReference>
<gene>
    <name evidence="7" type="ORF">DDW13_03755</name>
</gene>